<dbReference type="AlphaFoldDB" id="A0A5S5CBS1"/>
<feature type="domain" description="Type 9 secretion system plug protein N-terminal" evidence="1">
    <location>
        <begin position="24"/>
        <end position="146"/>
    </location>
</feature>
<dbReference type="SUPFAM" id="SSF81296">
    <property type="entry name" value="E set domains"/>
    <property type="match status" value="1"/>
</dbReference>
<sequence>MTTSNLQNILAQLQTNEAALPSHIKSVQFLRAADKTGIPILQQGDPLRMTFDDINGDEADYYYKIIHCDFNWTPSQLSKNEYLDGFDDIRITNYENSFNTLQIYSHYTVNIPNEDTYGLKVSGNYILQIYDDNDQFVFSRKFIVYENIASVGVEIKRSRTLTHINTKQSVHFEINPGKSFFFRNPEQTVKTLILQNGDLQTSITNLKPQYTSDNKLVYRYDSEASFWGGNEFLFYDNKEIRSSTANIKRVALEDLYHHYLYTDVVRANRNYTYNPDINGGFVIRNLRSEDSDTAADYVWMHFTLQCYEPIGKGELYLYGDFNNYELNRNNQLVYNKESGFFELKILLKQGFYNYKYVLLTENNAIEPGFISGNFDETENIYTVISYYTAPGARYDRVIGIGEANSSSISN</sequence>
<dbReference type="EMBL" id="VNHU01000002">
    <property type="protein sequence ID" value="TYP75800.1"/>
    <property type="molecule type" value="Genomic_DNA"/>
</dbReference>
<keyword evidence="3" id="KW-1185">Reference proteome</keyword>
<dbReference type="Gene3D" id="2.60.40.10">
    <property type="entry name" value="Immunoglobulins"/>
    <property type="match status" value="1"/>
</dbReference>
<evidence type="ECO:0000313" key="2">
    <source>
        <dbReference type="EMBL" id="TYP75800.1"/>
    </source>
</evidence>
<gene>
    <name evidence="2" type="ORF">BD809_1027</name>
</gene>
<reference evidence="2 3" key="1">
    <citation type="submission" date="2019-07" db="EMBL/GenBank/DDBJ databases">
        <title>Genomic Encyclopedia of Archaeal and Bacterial Type Strains, Phase II (KMG-II): from individual species to whole genera.</title>
        <authorList>
            <person name="Goeker M."/>
        </authorList>
    </citation>
    <scope>NUCLEOTIDE SEQUENCE [LARGE SCALE GENOMIC DNA]</scope>
    <source>
        <strain evidence="2 3">DSM 17527</strain>
    </source>
</reference>
<organism evidence="2 3">
    <name type="scientific">Aquimarina intermedia</name>
    <dbReference type="NCBI Taxonomy" id="350814"/>
    <lineage>
        <taxon>Bacteria</taxon>
        <taxon>Pseudomonadati</taxon>
        <taxon>Bacteroidota</taxon>
        <taxon>Flavobacteriia</taxon>
        <taxon>Flavobacteriales</taxon>
        <taxon>Flavobacteriaceae</taxon>
        <taxon>Aquimarina</taxon>
    </lineage>
</organism>
<name>A0A5S5CBS1_9FLAO</name>
<dbReference type="InterPro" id="IPR031345">
    <property type="entry name" value="T9SS_Plug_N"/>
</dbReference>
<dbReference type="Pfam" id="PF17116">
    <property type="entry name" value="T9SS_plug_1st"/>
    <property type="match status" value="1"/>
</dbReference>
<comment type="caution">
    <text evidence="2">The sequence shown here is derived from an EMBL/GenBank/DDBJ whole genome shotgun (WGS) entry which is preliminary data.</text>
</comment>
<protein>
    <submittedName>
        <fullName evidence="2">Uncharacterized protein DUF5103</fullName>
    </submittedName>
</protein>
<evidence type="ECO:0000259" key="1">
    <source>
        <dbReference type="Pfam" id="PF17116"/>
    </source>
</evidence>
<dbReference type="InterPro" id="IPR013783">
    <property type="entry name" value="Ig-like_fold"/>
</dbReference>
<dbReference type="Proteomes" id="UP000324376">
    <property type="component" value="Unassembled WGS sequence"/>
</dbReference>
<dbReference type="InterPro" id="IPR014756">
    <property type="entry name" value="Ig_E-set"/>
</dbReference>
<accession>A0A5S5CBS1</accession>
<proteinExistence type="predicted"/>
<evidence type="ECO:0000313" key="3">
    <source>
        <dbReference type="Proteomes" id="UP000324376"/>
    </source>
</evidence>